<feature type="domain" description="Helicase ATP-binding" evidence="10">
    <location>
        <begin position="204"/>
        <end position="381"/>
    </location>
</feature>
<evidence type="ECO:0000256" key="2">
    <source>
        <dbReference type="ARBA" id="ARBA00022741"/>
    </source>
</evidence>
<evidence type="ECO:0000259" key="10">
    <source>
        <dbReference type="PROSITE" id="PS51192"/>
    </source>
</evidence>
<feature type="domain" description="DEAD-box RNA helicase Q" evidence="11">
    <location>
        <begin position="173"/>
        <end position="201"/>
    </location>
</feature>
<dbReference type="AlphaFoldDB" id="A0AAD5MTT7"/>
<evidence type="ECO:0000256" key="7">
    <source>
        <dbReference type="PROSITE-ProRule" id="PRU00552"/>
    </source>
</evidence>
<evidence type="ECO:0000256" key="9">
    <source>
        <dbReference type="SAM" id="MobiDB-lite"/>
    </source>
</evidence>
<evidence type="ECO:0000256" key="4">
    <source>
        <dbReference type="ARBA" id="ARBA00022806"/>
    </source>
</evidence>
<dbReference type="Proteomes" id="UP001196413">
    <property type="component" value="Unassembled WGS sequence"/>
</dbReference>
<dbReference type="GO" id="GO:0016787">
    <property type="term" value="F:hydrolase activity"/>
    <property type="evidence" value="ECO:0007669"/>
    <property type="project" value="UniProtKB-KW"/>
</dbReference>
<keyword evidence="4 8" id="KW-0347">Helicase</keyword>
<evidence type="ECO:0000313" key="12">
    <source>
        <dbReference type="EMBL" id="KAJ1361848.1"/>
    </source>
</evidence>
<evidence type="ECO:0000256" key="5">
    <source>
        <dbReference type="ARBA" id="ARBA00022840"/>
    </source>
</evidence>
<comment type="catalytic activity">
    <reaction evidence="6">
        <text>ATP + H2O = ADP + phosphate + H(+)</text>
        <dbReference type="Rhea" id="RHEA:13065"/>
        <dbReference type="ChEBI" id="CHEBI:15377"/>
        <dbReference type="ChEBI" id="CHEBI:15378"/>
        <dbReference type="ChEBI" id="CHEBI:30616"/>
        <dbReference type="ChEBI" id="CHEBI:43474"/>
        <dbReference type="ChEBI" id="CHEBI:456216"/>
        <dbReference type="EC" id="3.6.4.13"/>
    </reaction>
</comment>
<evidence type="ECO:0000256" key="6">
    <source>
        <dbReference type="ARBA" id="ARBA00047984"/>
    </source>
</evidence>
<evidence type="ECO:0000313" key="13">
    <source>
        <dbReference type="Proteomes" id="UP001196413"/>
    </source>
</evidence>
<dbReference type="InterPro" id="IPR014014">
    <property type="entry name" value="RNA_helicase_DEAD_Q_motif"/>
</dbReference>
<comment type="similarity">
    <text evidence="8">Belongs to the DEAD box helicase family.</text>
</comment>
<dbReference type="SUPFAM" id="SSF52540">
    <property type="entry name" value="P-loop containing nucleoside triphosphate hydrolases"/>
    <property type="match status" value="1"/>
</dbReference>
<keyword evidence="2 8" id="KW-0547">Nucleotide-binding</keyword>
<name>A0AAD5MTT7_PARTN</name>
<keyword evidence="13" id="KW-1185">Reference proteome</keyword>
<dbReference type="PROSITE" id="PS51192">
    <property type="entry name" value="HELICASE_ATP_BIND_1"/>
    <property type="match status" value="1"/>
</dbReference>
<dbReference type="InterPro" id="IPR014001">
    <property type="entry name" value="Helicase_ATP-bd"/>
</dbReference>
<dbReference type="EMBL" id="JAHQIW010004279">
    <property type="protein sequence ID" value="KAJ1361848.1"/>
    <property type="molecule type" value="Genomic_DNA"/>
</dbReference>
<organism evidence="12 13">
    <name type="scientific">Parelaphostrongylus tenuis</name>
    <name type="common">Meningeal worm</name>
    <dbReference type="NCBI Taxonomy" id="148309"/>
    <lineage>
        <taxon>Eukaryota</taxon>
        <taxon>Metazoa</taxon>
        <taxon>Ecdysozoa</taxon>
        <taxon>Nematoda</taxon>
        <taxon>Chromadorea</taxon>
        <taxon>Rhabditida</taxon>
        <taxon>Rhabditina</taxon>
        <taxon>Rhabditomorpha</taxon>
        <taxon>Strongyloidea</taxon>
        <taxon>Metastrongylidae</taxon>
        <taxon>Parelaphostrongylus</taxon>
    </lineage>
</organism>
<dbReference type="InterPro" id="IPR000629">
    <property type="entry name" value="RNA-helicase_DEAD-box_CS"/>
</dbReference>
<feature type="short sequence motif" description="Q motif" evidence="7">
    <location>
        <begin position="173"/>
        <end position="201"/>
    </location>
</feature>
<feature type="compositionally biased region" description="Basic and acidic residues" evidence="9">
    <location>
        <begin position="105"/>
        <end position="135"/>
    </location>
</feature>
<evidence type="ECO:0000256" key="1">
    <source>
        <dbReference type="ARBA" id="ARBA00012552"/>
    </source>
</evidence>
<dbReference type="GO" id="GO:0003724">
    <property type="term" value="F:RNA helicase activity"/>
    <property type="evidence" value="ECO:0007669"/>
    <property type="project" value="UniProtKB-EC"/>
</dbReference>
<dbReference type="EC" id="3.6.4.13" evidence="1"/>
<gene>
    <name evidence="12" type="primary">LAF1_6</name>
    <name evidence="12" type="ORF">KIN20_021206</name>
</gene>
<dbReference type="Pfam" id="PF00270">
    <property type="entry name" value="DEAD"/>
    <property type="match status" value="1"/>
</dbReference>
<dbReference type="SMART" id="SM00487">
    <property type="entry name" value="DEXDc"/>
    <property type="match status" value="1"/>
</dbReference>
<protein>
    <recommendedName>
        <fullName evidence="1">RNA helicase</fullName>
        <ecNumber evidence="1">3.6.4.13</ecNumber>
    </recommendedName>
</protein>
<feature type="region of interest" description="Disordered" evidence="9">
    <location>
        <begin position="96"/>
        <end position="135"/>
    </location>
</feature>
<reference evidence="12" key="1">
    <citation type="submission" date="2021-06" db="EMBL/GenBank/DDBJ databases">
        <title>Parelaphostrongylus tenuis whole genome reference sequence.</title>
        <authorList>
            <person name="Garwood T.J."/>
            <person name="Larsen P.A."/>
            <person name="Fountain-Jones N.M."/>
            <person name="Garbe J.R."/>
            <person name="Macchietto M.G."/>
            <person name="Kania S.A."/>
            <person name="Gerhold R.W."/>
            <person name="Richards J.E."/>
            <person name="Wolf T.M."/>
        </authorList>
    </citation>
    <scope>NUCLEOTIDE SEQUENCE</scope>
    <source>
        <strain evidence="12">MNPRO001-30</strain>
        <tissue evidence="12">Meninges</tissue>
    </source>
</reference>
<accession>A0AAD5MTT7</accession>
<dbReference type="Gene3D" id="3.40.50.300">
    <property type="entry name" value="P-loop containing nucleotide triphosphate hydrolases"/>
    <property type="match status" value="1"/>
</dbReference>
<dbReference type="InterPro" id="IPR027417">
    <property type="entry name" value="P-loop_NTPase"/>
</dbReference>
<keyword evidence="3 8" id="KW-0378">Hydrolase</keyword>
<evidence type="ECO:0000259" key="11">
    <source>
        <dbReference type="PROSITE" id="PS51195"/>
    </source>
</evidence>
<dbReference type="GO" id="GO:0005524">
    <property type="term" value="F:ATP binding"/>
    <property type="evidence" value="ECO:0007669"/>
    <property type="project" value="UniProtKB-KW"/>
</dbReference>
<comment type="caution">
    <text evidence="12">The sequence shown here is derived from an EMBL/GenBank/DDBJ whole genome shotgun (WGS) entry which is preliminary data.</text>
</comment>
<keyword evidence="5 8" id="KW-0067">ATP-binding</keyword>
<dbReference type="PROSITE" id="PS00039">
    <property type="entry name" value="DEAD_ATP_HELICASE"/>
    <property type="match status" value="1"/>
</dbReference>
<dbReference type="PROSITE" id="PS51195">
    <property type="entry name" value="Q_MOTIF"/>
    <property type="match status" value="1"/>
</dbReference>
<dbReference type="FunFam" id="3.40.50.300:FF:000397">
    <property type="entry name" value="Probable ATP-dependent RNA helicase DDX4"/>
    <property type="match status" value="1"/>
</dbReference>
<dbReference type="PANTHER" id="PTHR47958">
    <property type="entry name" value="ATP-DEPENDENT RNA HELICASE DBP3"/>
    <property type="match status" value="1"/>
</dbReference>
<dbReference type="GO" id="GO:0003676">
    <property type="term" value="F:nucleic acid binding"/>
    <property type="evidence" value="ECO:0007669"/>
    <property type="project" value="InterPro"/>
</dbReference>
<sequence>MEARHHSYDSGKIAAVINSVTDRYVPPHLRNRYGTTAETPSSLPQQRCEDRNLLVHDGGCYRDGENRCDNYSERYFDERNHQEEVKEIVKGDFHRNFHQRPIRRSNSDHENRKGSWAGLRDEARPPSRWERQQPSDKRLEAELFCSHLSGVNFDRYEETPVEACGENIPAPILLFAELKLHPWIEENIRLSGYTHPTPVQKYSIPALIAGRDLMACAQTGSGKTAAFLVPVINAILQNGPDAQHPPTLSWGGRRKQYPLALVLSPTRELSLQIHNESRKFSYRTPIKPALLYGGRGNFKEQINKLRSGCHILIATPGRLLDVMEQDYIGLNGCRYLVLDEADRLLDMGFEPQIRRIVDLSTMPHKGDRVTAMFFNNISQRYPGVAELLRYVFVPHSFVYE</sequence>
<evidence type="ECO:0000256" key="8">
    <source>
        <dbReference type="RuleBase" id="RU000492"/>
    </source>
</evidence>
<dbReference type="InterPro" id="IPR011545">
    <property type="entry name" value="DEAD/DEAH_box_helicase_dom"/>
</dbReference>
<proteinExistence type="inferred from homology"/>
<evidence type="ECO:0000256" key="3">
    <source>
        <dbReference type="ARBA" id="ARBA00022801"/>
    </source>
</evidence>